<keyword evidence="2" id="KW-1185">Reference proteome</keyword>
<dbReference type="KEGG" id="acep:105625155"/>
<dbReference type="OrthoDB" id="5982619at2759"/>
<dbReference type="EMBL" id="ADTU01028014">
    <property type="status" value="NOT_ANNOTATED_CDS"/>
    <property type="molecule type" value="Genomic_DNA"/>
</dbReference>
<organism evidence="1 2">
    <name type="scientific">Atta cephalotes</name>
    <name type="common">Leafcutter ant</name>
    <dbReference type="NCBI Taxonomy" id="12957"/>
    <lineage>
        <taxon>Eukaryota</taxon>
        <taxon>Metazoa</taxon>
        <taxon>Ecdysozoa</taxon>
        <taxon>Arthropoda</taxon>
        <taxon>Hexapoda</taxon>
        <taxon>Insecta</taxon>
        <taxon>Pterygota</taxon>
        <taxon>Neoptera</taxon>
        <taxon>Endopterygota</taxon>
        <taxon>Hymenoptera</taxon>
        <taxon>Apocrita</taxon>
        <taxon>Aculeata</taxon>
        <taxon>Formicoidea</taxon>
        <taxon>Formicidae</taxon>
        <taxon>Myrmicinae</taxon>
        <taxon>Atta</taxon>
    </lineage>
</organism>
<reference evidence="1" key="2">
    <citation type="submission" date="2016-04" db="UniProtKB">
        <authorList>
            <consortium name="EnsemblMetazoa"/>
        </authorList>
    </citation>
    <scope>IDENTIFICATION</scope>
</reference>
<proteinExistence type="predicted"/>
<accession>A0A158NWH7</accession>
<protein>
    <submittedName>
        <fullName evidence="1">Uncharacterized protein</fullName>
    </submittedName>
</protein>
<dbReference type="EnsemblMetazoa" id="XM_012206495.1">
    <property type="protein sequence ID" value="XP_012061885.1"/>
    <property type="gene ID" value="LOC105625155"/>
</dbReference>
<dbReference type="InParanoid" id="A0A158NWH7"/>
<name>A0A158NWH7_ATTCE</name>
<dbReference type="Proteomes" id="UP000005205">
    <property type="component" value="Unassembled WGS sequence"/>
</dbReference>
<dbReference type="AlphaFoldDB" id="A0A158NWH7"/>
<sequence>MVSMLMLHPVMQQQQHMAGGMGSVRPPPPEYKAAAQAQMMHASIGMGQQARFANTGPMRRVTQQPMPPSGPMMRPQMAQQQQQQALHAAGGNMYMGGGGMAAIGNMHQMHQRLGYPRTNNQRPPNVSVGPPDGLGNSIAGRGAQQDQWRHAVLMQQQQGFQAQMRSQFNQQSHQ</sequence>
<evidence type="ECO:0000313" key="2">
    <source>
        <dbReference type="Proteomes" id="UP000005205"/>
    </source>
</evidence>
<evidence type="ECO:0000313" key="1">
    <source>
        <dbReference type="EnsemblMetazoa" id="XP_012061885.1"/>
    </source>
</evidence>
<reference evidence="2" key="1">
    <citation type="journal article" date="2011" name="PLoS Genet.">
        <title>The genome sequence of the leaf-cutter ant Atta cephalotes reveals insights into its obligate symbiotic lifestyle.</title>
        <authorList>
            <person name="Suen G."/>
            <person name="Teiling C."/>
            <person name="Li L."/>
            <person name="Holt C."/>
            <person name="Abouheif E."/>
            <person name="Bornberg-Bauer E."/>
            <person name="Bouffard P."/>
            <person name="Caldera E.J."/>
            <person name="Cash E."/>
            <person name="Cavanaugh A."/>
            <person name="Denas O."/>
            <person name="Elhaik E."/>
            <person name="Fave M.J."/>
            <person name="Gadau J."/>
            <person name="Gibson J.D."/>
            <person name="Graur D."/>
            <person name="Grubbs K.J."/>
            <person name="Hagen D.E."/>
            <person name="Harkins T.T."/>
            <person name="Helmkampf M."/>
            <person name="Hu H."/>
            <person name="Johnson B.R."/>
            <person name="Kim J."/>
            <person name="Marsh S.E."/>
            <person name="Moeller J.A."/>
            <person name="Munoz-Torres M.C."/>
            <person name="Murphy M.C."/>
            <person name="Naughton M.C."/>
            <person name="Nigam S."/>
            <person name="Overson R."/>
            <person name="Rajakumar R."/>
            <person name="Reese J.T."/>
            <person name="Scott J.J."/>
            <person name="Smith C.R."/>
            <person name="Tao S."/>
            <person name="Tsutsui N.D."/>
            <person name="Viljakainen L."/>
            <person name="Wissler L."/>
            <person name="Yandell M.D."/>
            <person name="Zimmer F."/>
            <person name="Taylor J."/>
            <person name="Slater S.C."/>
            <person name="Clifton S.W."/>
            <person name="Warren W.C."/>
            <person name="Elsik C.G."/>
            <person name="Smith C.D."/>
            <person name="Weinstock G.M."/>
            <person name="Gerardo N.M."/>
            <person name="Currie C.R."/>
        </authorList>
    </citation>
    <scope>NUCLEOTIDE SEQUENCE [LARGE SCALE GENOMIC DNA]</scope>
</reference>
<gene>
    <name evidence="1" type="primary">105625155</name>
</gene>
<dbReference type="STRING" id="12957.A0A158NWH7"/>